<dbReference type="SMART" id="SM00382">
    <property type="entry name" value="AAA"/>
    <property type="match status" value="1"/>
</dbReference>
<dbReference type="InterPro" id="IPR027417">
    <property type="entry name" value="P-loop_NTPase"/>
</dbReference>
<dbReference type="Pfam" id="PF00664">
    <property type="entry name" value="ABC_membrane"/>
    <property type="match status" value="1"/>
</dbReference>
<dbReference type="GO" id="GO:0016887">
    <property type="term" value="F:ATP hydrolysis activity"/>
    <property type="evidence" value="ECO:0007669"/>
    <property type="project" value="InterPro"/>
</dbReference>
<evidence type="ECO:0000256" key="1">
    <source>
        <dbReference type="ARBA" id="ARBA00004651"/>
    </source>
</evidence>
<feature type="domain" description="ABC transporter" evidence="8">
    <location>
        <begin position="324"/>
        <end position="546"/>
    </location>
</feature>
<evidence type="ECO:0000256" key="7">
    <source>
        <dbReference type="SAM" id="Phobius"/>
    </source>
</evidence>
<name>A0A0N8W042_9CORY</name>
<dbReference type="Proteomes" id="UP000050517">
    <property type="component" value="Unassembled WGS sequence"/>
</dbReference>
<dbReference type="Gene3D" id="1.20.1560.10">
    <property type="entry name" value="ABC transporter type 1, transmembrane domain"/>
    <property type="match status" value="1"/>
</dbReference>
<dbReference type="SUPFAM" id="SSF90123">
    <property type="entry name" value="ABC transporter transmembrane region"/>
    <property type="match status" value="1"/>
</dbReference>
<dbReference type="InterPro" id="IPR003593">
    <property type="entry name" value="AAA+_ATPase"/>
</dbReference>
<gene>
    <name evidence="10" type="ORF">Cocul_00798</name>
</gene>
<dbReference type="PROSITE" id="PS50929">
    <property type="entry name" value="ABC_TM1F"/>
    <property type="match status" value="1"/>
</dbReference>
<dbReference type="GO" id="GO:0005886">
    <property type="term" value="C:plasma membrane"/>
    <property type="evidence" value="ECO:0007669"/>
    <property type="project" value="UniProtKB-SubCell"/>
</dbReference>
<dbReference type="PATRIC" id="fig|1544416.3.peg.800"/>
<keyword evidence="2 7" id="KW-0812">Transmembrane</keyword>
<proteinExistence type="predicted"/>
<feature type="transmembrane region" description="Helical" evidence="7">
    <location>
        <begin position="86"/>
        <end position="104"/>
    </location>
</feature>
<sequence length="553" mass="58525">MFPIATWAQIRKELRLRPRAVVALVLLLGGSAMSVTIPHLMGTMLDAVMNGDSLLGLSGLLVGAALCSAALSAAGFYLISTSAERGIAGLRATLVSTALALPVYRVEEAGSGDLVSRSTDDVSELSSAVTQTIPILSSSVFTIAATAVALLSVDAQFALVLLVAPLYYLGARRYLSVAPAKYAREKSMRSERARRVLEAVHGAETVRAYGMERKIHEGIRESSLKVRDTGIAARTTMVVLQSWITVCEFLTIALGLLIGYALDLSVGAVTGALLMLIRLRGPIMMLMRVLDTVQSAYASLARIVGVPRIEPQPDSGVGAARGVAELRGVSFSYGEHRAVRDIDLRIEPGRSVALVGASGAGKSTVAALLAGLRVPTQGAALIDSVEVSTLSDAERAGRVALVSQEINSFGTPREDLSLACPGATEKEMHEALRRVGADWAEDLDTEEPLEPVQNQQLALARILLIDPALVILDEATAEAGSAHAGLLESAAAEVLRGRSSLVVAHRLDHVALADRVLVMDNGEVIEAGSHEELLARGGRYAQLWQAWARGRRG</sequence>
<dbReference type="Pfam" id="PF00005">
    <property type="entry name" value="ABC_tran"/>
    <property type="match status" value="1"/>
</dbReference>
<comment type="subcellular location">
    <subcellularLocation>
        <location evidence="1">Cell membrane</location>
        <topology evidence="1">Multi-pass membrane protein</topology>
    </subcellularLocation>
</comment>
<dbReference type="RefSeq" id="WP_055121955.1">
    <property type="nucleotide sequence ID" value="NZ_LKST01000001.1"/>
</dbReference>
<dbReference type="PROSITE" id="PS50893">
    <property type="entry name" value="ABC_TRANSPORTER_2"/>
    <property type="match status" value="1"/>
</dbReference>
<evidence type="ECO:0000256" key="4">
    <source>
        <dbReference type="ARBA" id="ARBA00022840"/>
    </source>
</evidence>
<feature type="transmembrane region" description="Helical" evidence="7">
    <location>
        <begin position="258"/>
        <end position="277"/>
    </location>
</feature>
<dbReference type="InterPro" id="IPR036640">
    <property type="entry name" value="ABC1_TM_sf"/>
</dbReference>
<dbReference type="Gene3D" id="3.40.50.300">
    <property type="entry name" value="P-loop containing nucleotide triphosphate hydrolases"/>
    <property type="match status" value="1"/>
</dbReference>
<keyword evidence="4 10" id="KW-0067">ATP-binding</keyword>
<dbReference type="EMBL" id="LKST01000001">
    <property type="protein sequence ID" value="KQB85650.1"/>
    <property type="molecule type" value="Genomic_DNA"/>
</dbReference>
<comment type="caution">
    <text evidence="10">The sequence shown here is derived from an EMBL/GenBank/DDBJ whole genome shotgun (WGS) entry which is preliminary data.</text>
</comment>
<evidence type="ECO:0000313" key="11">
    <source>
        <dbReference type="Proteomes" id="UP000050517"/>
    </source>
</evidence>
<feature type="transmembrane region" description="Helical" evidence="7">
    <location>
        <begin position="21"/>
        <end position="41"/>
    </location>
</feature>
<feature type="transmembrane region" description="Helical" evidence="7">
    <location>
        <begin position="53"/>
        <end position="79"/>
    </location>
</feature>
<dbReference type="PANTHER" id="PTHR43394:SF1">
    <property type="entry name" value="ATP-BINDING CASSETTE SUB-FAMILY B MEMBER 10, MITOCHONDRIAL"/>
    <property type="match status" value="1"/>
</dbReference>
<dbReference type="CDD" id="cd07346">
    <property type="entry name" value="ABC_6TM_exporters"/>
    <property type="match status" value="1"/>
</dbReference>
<evidence type="ECO:0000256" key="6">
    <source>
        <dbReference type="ARBA" id="ARBA00023136"/>
    </source>
</evidence>
<dbReference type="SUPFAM" id="SSF52540">
    <property type="entry name" value="P-loop containing nucleoside triphosphate hydrolases"/>
    <property type="match status" value="1"/>
</dbReference>
<organism evidence="10 11">
    <name type="scientific">Corynebacterium oculi</name>
    <dbReference type="NCBI Taxonomy" id="1544416"/>
    <lineage>
        <taxon>Bacteria</taxon>
        <taxon>Bacillati</taxon>
        <taxon>Actinomycetota</taxon>
        <taxon>Actinomycetes</taxon>
        <taxon>Mycobacteriales</taxon>
        <taxon>Corynebacteriaceae</taxon>
        <taxon>Corynebacterium</taxon>
    </lineage>
</organism>
<dbReference type="InterPro" id="IPR003439">
    <property type="entry name" value="ABC_transporter-like_ATP-bd"/>
</dbReference>
<keyword evidence="6 7" id="KW-0472">Membrane</keyword>
<protein>
    <submittedName>
        <fullName evidence="10">Putative ABC transporter ATP-binding protein</fullName>
    </submittedName>
</protein>
<keyword evidence="11" id="KW-1185">Reference proteome</keyword>
<evidence type="ECO:0000259" key="8">
    <source>
        <dbReference type="PROSITE" id="PS50893"/>
    </source>
</evidence>
<keyword evidence="5 7" id="KW-1133">Transmembrane helix</keyword>
<dbReference type="GO" id="GO:0015421">
    <property type="term" value="F:ABC-type oligopeptide transporter activity"/>
    <property type="evidence" value="ECO:0007669"/>
    <property type="project" value="TreeGrafter"/>
</dbReference>
<dbReference type="AlphaFoldDB" id="A0A0N8W042"/>
<dbReference type="STRING" id="1544416.Cocul_00798"/>
<evidence type="ECO:0000256" key="2">
    <source>
        <dbReference type="ARBA" id="ARBA00022692"/>
    </source>
</evidence>
<dbReference type="InterPro" id="IPR011527">
    <property type="entry name" value="ABC1_TM_dom"/>
</dbReference>
<feature type="transmembrane region" description="Helical" evidence="7">
    <location>
        <begin position="140"/>
        <end position="169"/>
    </location>
</feature>
<accession>A0A0N8W042</accession>
<evidence type="ECO:0000256" key="3">
    <source>
        <dbReference type="ARBA" id="ARBA00022741"/>
    </source>
</evidence>
<feature type="domain" description="ABC transmembrane type-1" evidence="9">
    <location>
        <begin position="21"/>
        <end position="295"/>
    </location>
</feature>
<dbReference type="PANTHER" id="PTHR43394">
    <property type="entry name" value="ATP-DEPENDENT PERMEASE MDL1, MITOCHONDRIAL"/>
    <property type="match status" value="1"/>
</dbReference>
<evidence type="ECO:0000256" key="5">
    <source>
        <dbReference type="ARBA" id="ARBA00022989"/>
    </source>
</evidence>
<dbReference type="InterPro" id="IPR039421">
    <property type="entry name" value="Type_1_exporter"/>
</dbReference>
<dbReference type="GO" id="GO:0005524">
    <property type="term" value="F:ATP binding"/>
    <property type="evidence" value="ECO:0007669"/>
    <property type="project" value="UniProtKB-KW"/>
</dbReference>
<evidence type="ECO:0000313" key="10">
    <source>
        <dbReference type="EMBL" id="KQB85650.1"/>
    </source>
</evidence>
<dbReference type="OrthoDB" id="9806127at2"/>
<keyword evidence="3" id="KW-0547">Nucleotide-binding</keyword>
<reference evidence="10 11" key="1">
    <citation type="submission" date="2015-10" db="EMBL/GenBank/DDBJ databases">
        <title>Corynebacteirum lowii and Corynebacterium oculi species nova, derived from human clinical disease and and emended description of Corynebacterium mastiditis.</title>
        <authorList>
            <person name="Bernard K."/>
            <person name="Pacheco A.L."/>
            <person name="Mcdougall C."/>
            <person name="Burtx T."/>
            <person name="Weibe D."/>
            <person name="Tyler S."/>
            <person name="Olson A.B."/>
            <person name="Cnockaert M."/>
            <person name="Eguchi H."/>
            <person name="Kuwahara T."/>
            <person name="Nakayama-Imaohji H."/>
            <person name="Boudewijins M."/>
            <person name="Van Hoecke F."/>
            <person name="Bernier A.-M."/>
            <person name="Vandamme P."/>
        </authorList>
    </citation>
    <scope>NUCLEOTIDE SEQUENCE [LARGE SCALE GENOMIC DNA]</scope>
    <source>
        <strain evidence="10 11">NML 130210</strain>
    </source>
</reference>
<evidence type="ECO:0000259" key="9">
    <source>
        <dbReference type="PROSITE" id="PS50929"/>
    </source>
</evidence>